<protein>
    <submittedName>
        <fullName evidence="2">Uncharacterized protein</fullName>
    </submittedName>
</protein>
<comment type="caution">
    <text evidence="2">The sequence shown here is derived from an EMBL/GenBank/DDBJ whole genome shotgun (WGS) entry which is preliminary data.</text>
</comment>
<feature type="compositionally biased region" description="Basic and acidic residues" evidence="1">
    <location>
        <begin position="19"/>
        <end position="51"/>
    </location>
</feature>
<organism evidence="2 3">
    <name type="scientific">Portunus trituberculatus</name>
    <name type="common">Swimming crab</name>
    <name type="synonym">Neptunus trituberculatus</name>
    <dbReference type="NCBI Taxonomy" id="210409"/>
    <lineage>
        <taxon>Eukaryota</taxon>
        <taxon>Metazoa</taxon>
        <taxon>Ecdysozoa</taxon>
        <taxon>Arthropoda</taxon>
        <taxon>Crustacea</taxon>
        <taxon>Multicrustacea</taxon>
        <taxon>Malacostraca</taxon>
        <taxon>Eumalacostraca</taxon>
        <taxon>Eucarida</taxon>
        <taxon>Decapoda</taxon>
        <taxon>Pleocyemata</taxon>
        <taxon>Brachyura</taxon>
        <taxon>Eubrachyura</taxon>
        <taxon>Portunoidea</taxon>
        <taxon>Portunidae</taxon>
        <taxon>Portuninae</taxon>
        <taxon>Portunus</taxon>
    </lineage>
</organism>
<reference evidence="2 3" key="1">
    <citation type="submission" date="2019-05" db="EMBL/GenBank/DDBJ databases">
        <title>Another draft genome of Portunus trituberculatus and its Hox gene families provides insights of decapod evolution.</title>
        <authorList>
            <person name="Jeong J.-H."/>
            <person name="Song I."/>
            <person name="Kim S."/>
            <person name="Choi T."/>
            <person name="Kim D."/>
            <person name="Ryu S."/>
            <person name="Kim W."/>
        </authorList>
    </citation>
    <scope>NUCLEOTIDE SEQUENCE [LARGE SCALE GENOMIC DNA]</scope>
    <source>
        <tissue evidence="2">Muscle</tissue>
    </source>
</reference>
<keyword evidence="3" id="KW-1185">Reference proteome</keyword>
<dbReference type="AlphaFoldDB" id="A0A5B7HPV1"/>
<evidence type="ECO:0000256" key="1">
    <source>
        <dbReference type="SAM" id="MobiDB-lite"/>
    </source>
</evidence>
<sequence>MVRRAEKHGEGRGLAGGGIRKEEVGRSKVRKRGEGKEEGRCRVREKTEGGRRKGKGKVTQLGTALLASLRYEGASSFCVVLAINCLRSDILLLAENLREEGFGRDCAVTRVN</sequence>
<name>A0A5B7HPV1_PORTR</name>
<feature type="region of interest" description="Disordered" evidence="1">
    <location>
        <begin position="1"/>
        <end position="56"/>
    </location>
</feature>
<dbReference type="Proteomes" id="UP000324222">
    <property type="component" value="Unassembled WGS sequence"/>
</dbReference>
<evidence type="ECO:0000313" key="2">
    <source>
        <dbReference type="EMBL" id="MPC74470.1"/>
    </source>
</evidence>
<evidence type="ECO:0000313" key="3">
    <source>
        <dbReference type="Proteomes" id="UP000324222"/>
    </source>
</evidence>
<dbReference type="EMBL" id="VSRR010038979">
    <property type="protein sequence ID" value="MPC74470.1"/>
    <property type="molecule type" value="Genomic_DNA"/>
</dbReference>
<accession>A0A5B7HPV1</accession>
<proteinExistence type="predicted"/>
<gene>
    <name evidence="2" type="ORF">E2C01_068829</name>
</gene>